<comment type="caution">
    <text evidence="4">The sequence shown here is derived from an EMBL/GenBank/DDBJ whole genome shotgun (WGS) entry which is preliminary data.</text>
</comment>
<accession>A0A1Y2G1F3</accession>
<dbReference type="AlphaFoldDB" id="A0A1Y2G1F3"/>
<evidence type="ECO:0000256" key="1">
    <source>
        <dbReference type="PROSITE-ProRule" id="PRU00042"/>
    </source>
</evidence>
<feature type="domain" description="C2H2-type" evidence="3">
    <location>
        <begin position="31"/>
        <end position="59"/>
    </location>
</feature>
<feature type="region of interest" description="Disordered" evidence="2">
    <location>
        <begin position="48"/>
        <end position="71"/>
    </location>
</feature>
<dbReference type="InParanoid" id="A0A1Y2G1F3"/>
<organism evidence="4 5">
    <name type="scientific">Leucosporidium creatinivorum</name>
    <dbReference type="NCBI Taxonomy" id="106004"/>
    <lineage>
        <taxon>Eukaryota</taxon>
        <taxon>Fungi</taxon>
        <taxon>Dikarya</taxon>
        <taxon>Basidiomycota</taxon>
        <taxon>Pucciniomycotina</taxon>
        <taxon>Microbotryomycetes</taxon>
        <taxon>Leucosporidiales</taxon>
        <taxon>Leucosporidium</taxon>
    </lineage>
</organism>
<name>A0A1Y2G1F3_9BASI</name>
<dbReference type="SUPFAM" id="SSF57667">
    <property type="entry name" value="beta-beta-alpha zinc fingers"/>
    <property type="match status" value="1"/>
</dbReference>
<dbReference type="PROSITE" id="PS00028">
    <property type="entry name" value="ZINC_FINGER_C2H2_1"/>
    <property type="match status" value="1"/>
</dbReference>
<proteinExistence type="predicted"/>
<evidence type="ECO:0000256" key="2">
    <source>
        <dbReference type="SAM" id="MobiDB-lite"/>
    </source>
</evidence>
<reference evidence="4 5" key="1">
    <citation type="submission" date="2016-07" db="EMBL/GenBank/DDBJ databases">
        <title>Pervasive Adenine N6-methylation of Active Genes in Fungi.</title>
        <authorList>
            <consortium name="DOE Joint Genome Institute"/>
            <person name="Mondo S.J."/>
            <person name="Dannebaum R.O."/>
            <person name="Kuo R.C."/>
            <person name="Labutti K."/>
            <person name="Haridas S."/>
            <person name="Kuo A."/>
            <person name="Salamov A."/>
            <person name="Ahrendt S.R."/>
            <person name="Lipzen A."/>
            <person name="Sullivan W."/>
            <person name="Andreopoulos W.B."/>
            <person name="Clum A."/>
            <person name="Lindquist E."/>
            <person name="Daum C."/>
            <person name="Ramamoorthy G.K."/>
            <person name="Gryganskyi A."/>
            <person name="Culley D."/>
            <person name="Magnuson J.K."/>
            <person name="James T.Y."/>
            <person name="O'Malley M.A."/>
            <person name="Stajich J.E."/>
            <person name="Spatafora J.W."/>
            <person name="Visel A."/>
            <person name="Grigoriev I.V."/>
        </authorList>
    </citation>
    <scope>NUCLEOTIDE SEQUENCE [LARGE SCALE GENOMIC DNA]</scope>
    <source>
        <strain evidence="4 5">62-1032</strain>
    </source>
</reference>
<sequence length="71" mass="7516">MQSIDLSSMSLHLPPSTPVRASIRRFAARTYPCDVCGSVFARASALATHKEHAHGVKPPAPNPPPTRPAAS</sequence>
<dbReference type="InterPro" id="IPR013087">
    <property type="entry name" value="Znf_C2H2_type"/>
</dbReference>
<feature type="compositionally biased region" description="Pro residues" evidence="2">
    <location>
        <begin position="58"/>
        <end position="71"/>
    </location>
</feature>
<dbReference type="Proteomes" id="UP000193467">
    <property type="component" value="Unassembled WGS sequence"/>
</dbReference>
<evidence type="ECO:0000313" key="5">
    <source>
        <dbReference type="Proteomes" id="UP000193467"/>
    </source>
</evidence>
<keyword evidence="1" id="KW-0863">Zinc-finger</keyword>
<keyword evidence="1" id="KW-0862">Zinc</keyword>
<protein>
    <recommendedName>
        <fullName evidence="3">C2H2-type domain-containing protein</fullName>
    </recommendedName>
</protein>
<keyword evidence="1" id="KW-0479">Metal-binding</keyword>
<dbReference type="InterPro" id="IPR036236">
    <property type="entry name" value="Znf_C2H2_sf"/>
</dbReference>
<dbReference type="PROSITE" id="PS50157">
    <property type="entry name" value="ZINC_FINGER_C2H2_2"/>
    <property type="match status" value="1"/>
</dbReference>
<evidence type="ECO:0000313" key="4">
    <source>
        <dbReference type="EMBL" id="ORY89351.1"/>
    </source>
</evidence>
<evidence type="ECO:0000259" key="3">
    <source>
        <dbReference type="PROSITE" id="PS50157"/>
    </source>
</evidence>
<dbReference type="GO" id="GO:0008270">
    <property type="term" value="F:zinc ion binding"/>
    <property type="evidence" value="ECO:0007669"/>
    <property type="project" value="UniProtKB-KW"/>
</dbReference>
<dbReference type="Gene3D" id="3.30.160.60">
    <property type="entry name" value="Classic Zinc Finger"/>
    <property type="match status" value="1"/>
</dbReference>
<gene>
    <name evidence="4" type="ORF">BCR35DRAFT_300500</name>
</gene>
<keyword evidence="5" id="KW-1185">Reference proteome</keyword>
<dbReference type="EMBL" id="MCGR01000006">
    <property type="protein sequence ID" value="ORY89351.1"/>
    <property type="molecule type" value="Genomic_DNA"/>
</dbReference>